<evidence type="ECO:0000256" key="4">
    <source>
        <dbReference type="PIRSR" id="PIRSR618319-50"/>
    </source>
</evidence>
<dbReference type="InterPro" id="IPR015424">
    <property type="entry name" value="PyrdxlP-dep_Trfase"/>
</dbReference>
<dbReference type="PANTHER" id="PTHR32328:SF0">
    <property type="entry name" value="L-SERYL-TRNA(SEC) SELENIUM TRANSFERASE"/>
    <property type="match status" value="1"/>
</dbReference>
<accession>A0A5C4SWR5</accession>
<dbReference type="Proteomes" id="UP000307943">
    <property type="component" value="Unassembled WGS sequence"/>
</dbReference>
<comment type="caution">
    <text evidence="5">The sequence shown here is derived from an EMBL/GenBank/DDBJ whole genome shotgun (WGS) entry which is preliminary data.</text>
</comment>
<name>A0A5C4SWR5_9BACL</name>
<evidence type="ECO:0000256" key="1">
    <source>
        <dbReference type="ARBA" id="ARBA00001933"/>
    </source>
</evidence>
<gene>
    <name evidence="5" type="ORF">FE784_37750</name>
</gene>
<protein>
    <submittedName>
        <fullName evidence="5">Aminotransferase class V-fold PLP-dependent enzyme</fullName>
    </submittedName>
</protein>
<sequence length="381" mass="40698">MPSIYNKLGVTTVINAADSYTMIGGSLMPAEVTDAMAEASRHFVSLEQLHLKAGERIARLTRNEAAVITSGAAAALTVATAACMTGADEAKARQWPLHDGTKNEVVIHRCQCNGFDIAIRQTGATLVEIGDSGGTTVAELEAALGDSTACVIYFDTPQYAKGALSLEEVIRISGLKGVPVVVDAAAQLPPVSNLWHYTERGADLVIFSGGKTLRGPQSSGFIVGKERYIAACRLYVGARNSIARPMKVGKEEIAGLVAAIERYVNLDHAAMKEQHERLVGRLCAGLNQAGWNAERAYPGPTGQDYPLVHLKLDRQAGVAEQLSKQLLDGTPSILVALMPDKRGLALNPLHLNEAEAEQIVTRMSVLYGWLSQQADGSDRLV</sequence>
<dbReference type="Pfam" id="PF03841">
    <property type="entry name" value="SelA"/>
    <property type="match status" value="1"/>
</dbReference>
<dbReference type="GO" id="GO:0004125">
    <property type="term" value="F:L-seryl-tRNA(Sec) selenium transferase activity"/>
    <property type="evidence" value="ECO:0007669"/>
    <property type="project" value="TreeGrafter"/>
</dbReference>
<comment type="similarity">
    <text evidence="3">Belongs to the SelA family.</text>
</comment>
<dbReference type="InterPro" id="IPR018319">
    <property type="entry name" value="SelA-like"/>
</dbReference>
<dbReference type="RefSeq" id="WP_139607456.1">
    <property type="nucleotide sequence ID" value="NZ_VDCQ01000096.1"/>
</dbReference>
<keyword evidence="5" id="KW-0808">Transferase</keyword>
<dbReference type="SUPFAM" id="SSF53383">
    <property type="entry name" value="PLP-dependent transferases"/>
    <property type="match status" value="1"/>
</dbReference>
<evidence type="ECO:0000313" key="6">
    <source>
        <dbReference type="Proteomes" id="UP000307943"/>
    </source>
</evidence>
<keyword evidence="6" id="KW-1185">Reference proteome</keyword>
<dbReference type="PANTHER" id="PTHR32328">
    <property type="entry name" value="L-SERYL-TRNA(SEC) SELENIUM TRANSFERASE"/>
    <property type="match status" value="1"/>
</dbReference>
<evidence type="ECO:0000256" key="2">
    <source>
        <dbReference type="ARBA" id="ARBA00022898"/>
    </source>
</evidence>
<organism evidence="5 6">
    <name type="scientific">Paenibacillus hemerocallicola</name>
    <dbReference type="NCBI Taxonomy" id="1172614"/>
    <lineage>
        <taxon>Bacteria</taxon>
        <taxon>Bacillati</taxon>
        <taxon>Bacillota</taxon>
        <taxon>Bacilli</taxon>
        <taxon>Bacillales</taxon>
        <taxon>Paenibacillaceae</taxon>
        <taxon>Paenibacillus</taxon>
    </lineage>
</organism>
<dbReference type="OrthoDB" id="9787096at2"/>
<proteinExistence type="inferred from homology"/>
<dbReference type="Gene3D" id="3.40.640.10">
    <property type="entry name" value="Type I PLP-dependent aspartate aminotransferase-like (Major domain)"/>
    <property type="match status" value="1"/>
</dbReference>
<evidence type="ECO:0000313" key="5">
    <source>
        <dbReference type="EMBL" id="TNJ59093.1"/>
    </source>
</evidence>
<reference evidence="5 6" key="1">
    <citation type="submission" date="2019-05" db="EMBL/GenBank/DDBJ databases">
        <title>We sequenced the genome of Paenibacillus hemerocallicola KCTC 33185 for further insight into its adaptation and study the phylogeny of Paenibacillus.</title>
        <authorList>
            <person name="Narsing Rao M.P."/>
        </authorList>
    </citation>
    <scope>NUCLEOTIDE SEQUENCE [LARGE SCALE GENOMIC DNA]</scope>
    <source>
        <strain evidence="5 6">KCTC 33185</strain>
    </source>
</reference>
<dbReference type="EMBL" id="VDCQ01000096">
    <property type="protein sequence ID" value="TNJ59093.1"/>
    <property type="molecule type" value="Genomic_DNA"/>
</dbReference>
<dbReference type="AlphaFoldDB" id="A0A5C4SWR5"/>
<dbReference type="GO" id="GO:0008483">
    <property type="term" value="F:transaminase activity"/>
    <property type="evidence" value="ECO:0007669"/>
    <property type="project" value="UniProtKB-KW"/>
</dbReference>
<keyword evidence="2 4" id="KW-0663">Pyridoxal phosphate</keyword>
<dbReference type="InterPro" id="IPR015421">
    <property type="entry name" value="PyrdxlP-dep_Trfase_major"/>
</dbReference>
<evidence type="ECO:0000256" key="3">
    <source>
        <dbReference type="ARBA" id="ARBA00044507"/>
    </source>
</evidence>
<feature type="modified residue" description="N6-(pyridoxal phosphate)lysine" evidence="4">
    <location>
        <position position="211"/>
    </location>
</feature>
<keyword evidence="5" id="KW-0032">Aminotransferase</keyword>
<comment type="cofactor">
    <cofactor evidence="1 4">
        <name>pyridoxal 5'-phosphate</name>
        <dbReference type="ChEBI" id="CHEBI:597326"/>
    </cofactor>
</comment>